<reference evidence="1" key="1">
    <citation type="journal article" date="2015" name="Nature">
        <title>Complex archaea that bridge the gap between prokaryotes and eukaryotes.</title>
        <authorList>
            <person name="Spang A."/>
            <person name="Saw J.H."/>
            <person name="Jorgensen S.L."/>
            <person name="Zaremba-Niedzwiedzka K."/>
            <person name="Martijn J."/>
            <person name="Lind A.E."/>
            <person name="van Eijk R."/>
            <person name="Schleper C."/>
            <person name="Guy L."/>
            <person name="Ettema T.J."/>
        </authorList>
    </citation>
    <scope>NUCLEOTIDE SEQUENCE</scope>
</reference>
<organism evidence="1">
    <name type="scientific">marine sediment metagenome</name>
    <dbReference type="NCBI Taxonomy" id="412755"/>
    <lineage>
        <taxon>unclassified sequences</taxon>
        <taxon>metagenomes</taxon>
        <taxon>ecological metagenomes</taxon>
    </lineage>
</organism>
<dbReference type="AlphaFoldDB" id="A0A0F9DSM0"/>
<accession>A0A0F9DSM0</accession>
<proteinExistence type="predicted"/>
<dbReference type="EMBL" id="LAZR01027736">
    <property type="protein sequence ID" value="KKL64803.1"/>
    <property type="molecule type" value="Genomic_DNA"/>
</dbReference>
<comment type="caution">
    <text evidence="1">The sequence shown here is derived from an EMBL/GenBank/DDBJ whole genome shotgun (WGS) entry which is preliminary data.</text>
</comment>
<sequence length="449" mass="46967">ADTDTIVPIGPFVDVTDGKTPETTVTLGTADEAEILKHGATSTTDISGNTWAAMTGCDGHYKLTVSSSNTDTEGQLAVIVQDVSEFEPVKVNFMVVSANVWNSLFAAAGTDYLDVEPAAMAANVITAASIAAAAIDNATFAADVGTTAYASNRIALAVRKLMDELNLNHLMKDPVASRANMTTEVVDDTVLANIMTKVDGDTSDFVVTTDSLQAIRDKLTDIETDTDEIGTGGAGLDDLGGMSTAMKAEAQVEANDALIANNLDHLMKTAVNSNADMTTEVTDGTVLSNIMTKGSDTSDFSVATDSLEGSRDAIVAQDTTTNVAAILVDTGTTLEAHLTDIKGTAFVKDTNSLVNLAGTPGIEKNVALSAFMFTMVDVTDGYTPETGLTVTAQISKDGAAFVAANNSVSEISAGWYKIDFDQAEMNYDTLAWRFSATGCRDRSITVTTS</sequence>
<gene>
    <name evidence="1" type="ORF">LCGC14_2161300</name>
</gene>
<feature type="non-terminal residue" evidence="1">
    <location>
        <position position="1"/>
    </location>
</feature>
<evidence type="ECO:0000313" key="1">
    <source>
        <dbReference type="EMBL" id="KKL64803.1"/>
    </source>
</evidence>
<name>A0A0F9DSM0_9ZZZZ</name>
<protein>
    <submittedName>
        <fullName evidence="1">Uncharacterized protein</fullName>
    </submittedName>
</protein>